<dbReference type="PANTHER" id="PTHR38340">
    <property type="entry name" value="S-LAYER PROTEIN"/>
    <property type="match status" value="1"/>
</dbReference>
<dbReference type="Gene3D" id="2.60.40.1260">
    <property type="entry name" value="Lamin Tail domain"/>
    <property type="match status" value="3"/>
</dbReference>
<dbReference type="Proteomes" id="UP000642070">
    <property type="component" value="Unassembled WGS sequence"/>
</dbReference>
<feature type="chain" id="PRO_5038754637" description="LTD domain-containing protein" evidence="3">
    <location>
        <begin position="34"/>
        <end position="1019"/>
    </location>
</feature>
<dbReference type="EMBL" id="BMPI01000006">
    <property type="protein sequence ID" value="GGM14897.1"/>
    <property type="molecule type" value="Genomic_DNA"/>
</dbReference>
<dbReference type="GO" id="GO:0005576">
    <property type="term" value="C:extracellular region"/>
    <property type="evidence" value="ECO:0007669"/>
    <property type="project" value="UniProtKB-SubCell"/>
</dbReference>
<comment type="subcellular location">
    <subcellularLocation>
        <location evidence="1">Secreted</location>
    </subcellularLocation>
</comment>
<dbReference type="SUPFAM" id="SSF63825">
    <property type="entry name" value="YWTD domain"/>
    <property type="match status" value="1"/>
</dbReference>
<feature type="signal peptide" evidence="3">
    <location>
        <begin position="1"/>
        <end position="33"/>
    </location>
</feature>
<dbReference type="Gene3D" id="2.150.10.10">
    <property type="entry name" value="Serralysin-like metalloprotease, C-terminal"/>
    <property type="match status" value="3"/>
</dbReference>
<reference evidence="5" key="2">
    <citation type="submission" date="2020-09" db="EMBL/GenBank/DDBJ databases">
        <authorList>
            <person name="Sun Q."/>
            <person name="Ohkuma M."/>
        </authorList>
    </citation>
    <scope>NUCLEOTIDE SEQUENCE</scope>
    <source>
        <strain evidence="5">JCM 19831</strain>
    </source>
</reference>
<name>A0A917T913_9ACTN</name>
<evidence type="ECO:0000313" key="6">
    <source>
        <dbReference type="Proteomes" id="UP000642070"/>
    </source>
</evidence>
<dbReference type="SUPFAM" id="SSF51120">
    <property type="entry name" value="beta-Roll"/>
    <property type="match status" value="1"/>
</dbReference>
<dbReference type="AlphaFoldDB" id="A0A917T913"/>
<dbReference type="Pfam" id="PF00353">
    <property type="entry name" value="HemolysinCabind"/>
    <property type="match status" value="4"/>
</dbReference>
<proteinExistence type="predicted"/>
<sequence>MPDAQRVRTPRLLVAALAALTLPLLGTAAPAAAEDASGVVINEVESSGGTPGDWVELANTGAADVDLSGWILKDNDDSHVFTIPAGTTITVGGYLALDVEVAYGLGGADSARLFRPDGVTLVDSYSWTTHAATTYGRCGGGFTTTTSPTKGAANDCSVPVRINEVESNGGSPGDWVELVNIGGAPVDVSGWIVKDNDDSHVFTIPAGTTIAAGGYLALDVEVSYGLGGADSARLFLADGVTLVDSYSWTTHAATTYGRCGGAFTTTTSPTKGAANDCSTPVRINEVESNGGTPGDWIELANTGATPADVSGWLLKDNDDTHVFTIPAGTTIAAGGFAAFDVETAYGLGSADSARLFKPDGTLVDSYSWTAHATTTYGRCGNEFTTTTAPTKGAANACPGQTPASPWPGGSEITTVDEANVFGGNMSGLTFQGSTLWAVKNGPGTLYRLAFDGTKWTPTLTAALHYGDGTGDLDAEGVTVTDNGVFVSTERNNANSGVSRPAIERFAVVEGATSLNANAEWNLTADLPVVGANLGLEGITFVPDAVLTAGGFVDEHTGAKYDPATYPNHGGGIFFVGVEANGTVYGYALDQAGGAFTRVATIVSGFPGVMDLQFEPETSHLWVVCDDTCQGRTATFDLDATGRYSLTNLYERPAGMPNYNNEGFAIAPQSACVAGRKPVVYANDSNDEGHALRAGTLPCTVPDSDGDGIDDPVDTGDNTFTGGRILDRKGRTIHVDAALTVTVGAGTEPALFQLDGSTATIALTEGTYNVKNAVATIAGGPAVVTVTVKSTPILITVGAGGSVTYTDALTGIQQSGPVAIRAASQPADACAGIAIQNVIVGGTGNEQLSGTAGNDLILGRGGNDVVAGKGGTDCITTGPGNDTITTADGGDWIDAGGGNNVINAGGGDNVITAASGNDTITAGAGNDRIAAGGGNNVINAGDGANVVTTASGNDTIVTGAGDDIIDAGNGNNTVTAGAGNDRIGTGSGNDTVDCGAGTDDAYVGKGNNTNAGNRCETYGV</sequence>
<feature type="domain" description="LTD" evidence="4">
    <location>
        <begin position="27"/>
        <end position="129"/>
    </location>
</feature>
<protein>
    <recommendedName>
        <fullName evidence="4">LTD domain-containing protein</fullName>
    </recommendedName>
</protein>
<dbReference type="InterPro" id="IPR001343">
    <property type="entry name" value="Hemolysn_Ca-bd"/>
</dbReference>
<feature type="domain" description="LTD" evidence="4">
    <location>
        <begin position="141"/>
        <end position="250"/>
    </location>
</feature>
<dbReference type="PANTHER" id="PTHR38340:SF1">
    <property type="entry name" value="S-LAYER PROTEIN"/>
    <property type="match status" value="1"/>
</dbReference>
<evidence type="ECO:0000256" key="1">
    <source>
        <dbReference type="ARBA" id="ARBA00004613"/>
    </source>
</evidence>
<accession>A0A917T913</accession>
<gene>
    <name evidence="5" type="ORF">GCM10007977_015050</name>
</gene>
<dbReference type="GO" id="GO:0005509">
    <property type="term" value="F:calcium ion binding"/>
    <property type="evidence" value="ECO:0007669"/>
    <property type="project" value="InterPro"/>
</dbReference>
<evidence type="ECO:0000259" key="4">
    <source>
        <dbReference type="PROSITE" id="PS51841"/>
    </source>
</evidence>
<dbReference type="InterPro" id="IPR036415">
    <property type="entry name" value="Lamin_tail_dom_sf"/>
</dbReference>
<reference evidence="5" key="1">
    <citation type="journal article" date="2014" name="Int. J. Syst. Evol. Microbiol.">
        <title>Complete genome sequence of Corynebacterium casei LMG S-19264T (=DSM 44701T), isolated from a smear-ripened cheese.</title>
        <authorList>
            <consortium name="US DOE Joint Genome Institute (JGI-PGF)"/>
            <person name="Walter F."/>
            <person name="Albersmeier A."/>
            <person name="Kalinowski J."/>
            <person name="Ruckert C."/>
        </authorList>
    </citation>
    <scope>NUCLEOTIDE SEQUENCE</scope>
    <source>
        <strain evidence="5">JCM 19831</strain>
    </source>
</reference>
<evidence type="ECO:0000256" key="3">
    <source>
        <dbReference type="SAM" id="SignalP"/>
    </source>
</evidence>
<organism evidence="5 6">
    <name type="scientific">Dactylosporangium sucinum</name>
    <dbReference type="NCBI Taxonomy" id="1424081"/>
    <lineage>
        <taxon>Bacteria</taxon>
        <taxon>Bacillati</taxon>
        <taxon>Actinomycetota</taxon>
        <taxon>Actinomycetes</taxon>
        <taxon>Micromonosporales</taxon>
        <taxon>Micromonosporaceae</taxon>
        <taxon>Dactylosporangium</taxon>
    </lineage>
</organism>
<keyword evidence="3" id="KW-0732">Signal</keyword>
<feature type="domain" description="LTD" evidence="4">
    <location>
        <begin position="262"/>
        <end position="370"/>
    </location>
</feature>
<evidence type="ECO:0000313" key="5">
    <source>
        <dbReference type="EMBL" id="GGM14897.1"/>
    </source>
</evidence>
<evidence type="ECO:0000256" key="2">
    <source>
        <dbReference type="ARBA" id="ARBA00022525"/>
    </source>
</evidence>
<keyword evidence="2" id="KW-0964">Secreted</keyword>
<dbReference type="InterPro" id="IPR011049">
    <property type="entry name" value="Serralysin-like_metalloprot_C"/>
</dbReference>
<dbReference type="InterPro" id="IPR001322">
    <property type="entry name" value="Lamin_tail_dom"/>
</dbReference>
<dbReference type="SUPFAM" id="SSF74853">
    <property type="entry name" value="Lamin A/C globular tail domain"/>
    <property type="match status" value="3"/>
</dbReference>
<dbReference type="Pfam" id="PF00932">
    <property type="entry name" value="LTD"/>
    <property type="match status" value="3"/>
</dbReference>
<comment type="caution">
    <text evidence="5">The sequence shown here is derived from an EMBL/GenBank/DDBJ whole genome shotgun (WGS) entry which is preliminary data.</text>
</comment>
<dbReference type="PROSITE" id="PS51841">
    <property type="entry name" value="LTD"/>
    <property type="match status" value="3"/>
</dbReference>
<keyword evidence="6" id="KW-1185">Reference proteome</keyword>
<dbReference type="InterPro" id="IPR050557">
    <property type="entry name" value="RTX_toxin/Mannuronan_C5-epim"/>
</dbReference>